<dbReference type="GO" id="GO:0098797">
    <property type="term" value="C:plasma membrane protein complex"/>
    <property type="evidence" value="ECO:0007669"/>
    <property type="project" value="TreeGrafter"/>
</dbReference>
<dbReference type="InterPro" id="IPR051447">
    <property type="entry name" value="Lipoprotein-release_system"/>
</dbReference>
<gene>
    <name evidence="9" type="ORF">CMV30_08680</name>
</gene>
<sequence length="787" mass="84984">MNHLDRKLLRDLRGLKSQALAVALVMACGLAMMIMTRSLIRSLETAQAGYYEQNRFAQVFAGLKRAPLSVAERVAEIPGVGAVETGIGMRVTLDLPGMDEPASALINSLPERGEARLNRLYLRSGHMIGIDSRHQILVGEAFAEAHGLKPGDALSAILNGRKIPLRIAGIVLSPEFVFEAPPGAALPDNRTFGVFWMRYEELAEAYSLEGAFNRVSVTLAPGASERAVIAEMDRVLETFGGLGAYGRENHPSHIRVRDEIRVLEGLSFGFPLVFLSVAAFMTNSVMSRQITLQREQIAILKAFGFSNAQIGGHFFKFTFAIIAAGTALGALGGVVLGHKLVDMYHLFFRFPRLEFMLSWPTLLAAVAASAVASSVGVVGAVRRAVMLPPAEAMRPEAPASFRPSLVERAGIGGWFSASMRMAMRNVERKPWRAGLTTLALAMATGILIIPNSFRDGVGYILDFQWDLVHRETVSLSLVEPGPSRAIAEFRQLPGVVHAEPFRYVAVELDAGTVRRRVAIQGLPSEGLLSRVVDGSGVPLTLPERGLVLSRKLGEALGLRVGDTIVVRVLEGKRPVREVTVAGFAEDFAGIAAYMELDALNRLLMEGDRISGAHVSVAAGSWRAFLQAVKETPRASGVVIKDSMRESFRKTTAQSIGLLQTIYLVFATVVAFGIVYNSARISLSERQRELATLRVLGFTRREVGAVLVGELVILAVVAIPLGLVFGSGMAKAILTSVNTETVRLPLILTAGNYAFATLVIVVATTLSLVFACRKLAQLDLVAVLKARD</sequence>
<dbReference type="PANTHER" id="PTHR30489:SF0">
    <property type="entry name" value="LIPOPROTEIN-RELEASING SYSTEM TRANSMEMBRANE PROTEIN LOLE"/>
    <property type="match status" value="1"/>
</dbReference>
<evidence type="ECO:0000256" key="7">
    <source>
        <dbReference type="SAM" id="Phobius"/>
    </source>
</evidence>
<evidence type="ECO:0000256" key="1">
    <source>
        <dbReference type="ARBA" id="ARBA00004651"/>
    </source>
</evidence>
<feature type="transmembrane region" description="Helical" evidence="7">
    <location>
        <begin position="357"/>
        <end position="381"/>
    </location>
</feature>
<dbReference type="AlphaFoldDB" id="A0A290QCP5"/>
<feature type="transmembrane region" description="Helical" evidence="7">
    <location>
        <begin position="745"/>
        <end position="769"/>
    </location>
</feature>
<evidence type="ECO:0000313" key="10">
    <source>
        <dbReference type="Proteomes" id="UP000217265"/>
    </source>
</evidence>
<feature type="transmembrane region" description="Helical" evidence="7">
    <location>
        <begin position="317"/>
        <end position="337"/>
    </location>
</feature>
<feature type="transmembrane region" description="Helical" evidence="7">
    <location>
        <begin position="702"/>
        <end position="725"/>
    </location>
</feature>
<dbReference type="KEGG" id="vbh:CMV30_08680"/>
<protein>
    <submittedName>
        <fullName evidence="9">ABC transporter permease</fullName>
    </submittedName>
</protein>
<feature type="domain" description="ABC3 transporter permease C-terminal" evidence="8">
    <location>
        <begin position="270"/>
        <end position="386"/>
    </location>
</feature>
<dbReference type="OrthoDB" id="5137249at2"/>
<dbReference type="EMBL" id="CP023344">
    <property type="protein sequence ID" value="ATC64016.1"/>
    <property type="molecule type" value="Genomic_DNA"/>
</dbReference>
<dbReference type="PROSITE" id="PS51257">
    <property type="entry name" value="PROKAR_LIPOPROTEIN"/>
    <property type="match status" value="1"/>
</dbReference>
<feature type="transmembrane region" description="Helical" evidence="7">
    <location>
        <begin position="430"/>
        <end position="449"/>
    </location>
</feature>
<reference evidence="9 10" key="1">
    <citation type="submission" date="2017-09" db="EMBL/GenBank/DDBJ databases">
        <title>Complete genome sequence of Verrucomicrobial strain HZ-65, isolated from freshwater.</title>
        <authorList>
            <person name="Choi A."/>
        </authorList>
    </citation>
    <scope>NUCLEOTIDE SEQUENCE [LARGE SCALE GENOMIC DNA]</scope>
    <source>
        <strain evidence="9 10">HZ-65</strain>
    </source>
</reference>
<keyword evidence="4 7" id="KW-0812">Transmembrane</keyword>
<proteinExistence type="inferred from homology"/>
<accession>A0A290QCP5</accession>
<dbReference type="Proteomes" id="UP000217265">
    <property type="component" value="Chromosome"/>
</dbReference>
<evidence type="ECO:0000256" key="5">
    <source>
        <dbReference type="ARBA" id="ARBA00022989"/>
    </source>
</evidence>
<feature type="transmembrane region" description="Helical" evidence="7">
    <location>
        <begin position="265"/>
        <end position="286"/>
    </location>
</feature>
<evidence type="ECO:0000256" key="2">
    <source>
        <dbReference type="ARBA" id="ARBA00005236"/>
    </source>
</evidence>
<dbReference type="GO" id="GO:0044874">
    <property type="term" value="P:lipoprotein localization to outer membrane"/>
    <property type="evidence" value="ECO:0007669"/>
    <property type="project" value="TreeGrafter"/>
</dbReference>
<evidence type="ECO:0000256" key="6">
    <source>
        <dbReference type="ARBA" id="ARBA00023136"/>
    </source>
</evidence>
<evidence type="ECO:0000259" key="8">
    <source>
        <dbReference type="Pfam" id="PF02687"/>
    </source>
</evidence>
<comment type="subcellular location">
    <subcellularLocation>
        <location evidence="1">Cell membrane</location>
        <topology evidence="1">Multi-pass membrane protein</topology>
    </subcellularLocation>
</comment>
<dbReference type="Pfam" id="PF02687">
    <property type="entry name" value="FtsX"/>
    <property type="match status" value="2"/>
</dbReference>
<keyword evidence="10" id="KW-1185">Reference proteome</keyword>
<dbReference type="InterPro" id="IPR003838">
    <property type="entry name" value="ABC3_permease_C"/>
</dbReference>
<organism evidence="9 10">
    <name type="scientific">Nibricoccus aquaticus</name>
    <dbReference type="NCBI Taxonomy" id="2576891"/>
    <lineage>
        <taxon>Bacteria</taxon>
        <taxon>Pseudomonadati</taxon>
        <taxon>Verrucomicrobiota</taxon>
        <taxon>Opitutia</taxon>
        <taxon>Opitutales</taxon>
        <taxon>Opitutaceae</taxon>
        <taxon>Nibricoccus</taxon>
    </lineage>
</organism>
<feature type="domain" description="ABC3 transporter permease C-terminal" evidence="8">
    <location>
        <begin position="661"/>
        <end position="777"/>
    </location>
</feature>
<dbReference type="RefSeq" id="WP_096055648.1">
    <property type="nucleotide sequence ID" value="NZ_CP023344.1"/>
</dbReference>
<feature type="transmembrane region" description="Helical" evidence="7">
    <location>
        <begin position="661"/>
        <end position="682"/>
    </location>
</feature>
<feature type="transmembrane region" description="Helical" evidence="7">
    <location>
        <begin position="20"/>
        <end position="40"/>
    </location>
</feature>
<keyword evidence="3" id="KW-1003">Cell membrane</keyword>
<keyword evidence="5 7" id="KW-1133">Transmembrane helix</keyword>
<evidence type="ECO:0000256" key="4">
    <source>
        <dbReference type="ARBA" id="ARBA00022692"/>
    </source>
</evidence>
<evidence type="ECO:0000256" key="3">
    <source>
        <dbReference type="ARBA" id="ARBA00022475"/>
    </source>
</evidence>
<name>A0A290QCP5_9BACT</name>
<dbReference type="PANTHER" id="PTHR30489">
    <property type="entry name" value="LIPOPROTEIN-RELEASING SYSTEM TRANSMEMBRANE PROTEIN LOLE"/>
    <property type="match status" value="1"/>
</dbReference>
<keyword evidence="6 7" id="KW-0472">Membrane</keyword>
<comment type="similarity">
    <text evidence="2">Belongs to the ABC-4 integral membrane protein family. LolC/E subfamily.</text>
</comment>
<evidence type="ECO:0000313" key="9">
    <source>
        <dbReference type="EMBL" id="ATC64016.1"/>
    </source>
</evidence>